<dbReference type="VEuPathDB" id="VectorBase:AMEC008026"/>
<evidence type="ECO:0000313" key="15">
    <source>
        <dbReference type="Proteomes" id="UP000075902"/>
    </source>
</evidence>
<dbReference type="InterPro" id="IPR001128">
    <property type="entry name" value="Cyt_P450"/>
</dbReference>
<dbReference type="PRINTS" id="PR00464">
    <property type="entry name" value="EP450II"/>
</dbReference>
<evidence type="ECO:0000256" key="4">
    <source>
        <dbReference type="ARBA" id="ARBA00010617"/>
    </source>
</evidence>
<evidence type="ECO:0000256" key="10">
    <source>
        <dbReference type="ARBA" id="ARBA00023004"/>
    </source>
</evidence>
<dbReference type="PANTHER" id="PTHR24292">
    <property type="entry name" value="CYTOCHROME P450"/>
    <property type="match status" value="1"/>
</dbReference>
<dbReference type="PROSITE" id="PS00086">
    <property type="entry name" value="CYTOCHROME_P450"/>
    <property type="match status" value="1"/>
</dbReference>
<keyword evidence="8" id="KW-0492">Microsome</keyword>
<dbReference type="Gene3D" id="1.10.630.10">
    <property type="entry name" value="Cytochrome P450"/>
    <property type="match status" value="2"/>
</dbReference>
<evidence type="ECO:0000256" key="13">
    <source>
        <dbReference type="PIRSR" id="PIRSR602402-1"/>
    </source>
</evidence>
<reference evidence="14" key="2">
    <citation type="submission" date="2020-05" db="UniProtKB">
        <authorList>
            <consortium name="EnsemblMetazoa"/>
        </authorList>
    </citation>
    <scope>IDENTIFICATION</scope>
    <source>
        <strain evidence="14">CM1001059</strain>
    </source>
</reference>
<keyword evidence="5 13" id="KW-0349">Heme</keyword>
<dbReference type="InterPro" id="IPR002402">
    <property type="entry name" value="Cyt_P450_E_grp-II"/>
</dbReference>
<comment type="cofactor">
    <cofactor evidence="1 13">
        <name>heme</name>
        <dbReference type="ChEBI" id="CHEBI:30413"/>
    </cofactor>
</comment>
<dbReference type="GO" id="GO:0004497">
    <property type="term" value="F:monooxygenase activity"/>
    <property type="evidence" value="ECO:0007669"/>
    <property type="project" value="UniProtKB-KW"/>
</dbReference>
<dbReference type="Proteomes" id="UP000075902">
    <property type="component" value="Unassembled WGS sequence"/>
</dbReference>
<dbReference type="GO" id="GO:0020037">
    <property type="term" value="F:heme binding"/>
    <property type="evidence" value="ECO:0007669"/>
    <property type="project" value="InterPro"/>
</dbReference>
<keyword evidence="12" id="KW-0472">Membrane</keyword>
<evidence type="ECO:0000256" key="2">
    <source>
        <dbReference type="ARBA" id="ARBA00004174"/>
    </source>
</evidence>
<evidence type="ECO:0000256" key="12">
    <source>
        <dbReference type="ARBA" id="ARBA00023136"/>
    </source>
</evidence>
<dbReference type="PRINTS" id="PR00385">
    <property type="entry name" value="P450"/>
</dbReference>
<sequence length="881" mass="101165">MSEILQSCYKQLKSSGRPYGGIHFFVNPVALLIDPNLIKTVLVKDFPYFHDRNLYHNDRDDPLSRHLVAMEGSKWKNLRAKLTPTFTSGKMKLMFSTVTAVAEEFDRCMSDEVKINPVVEMKDLLARFTTDVIGSVAFGLECNSLKDPDAKFRVMGRKVFQASPYRALKIFLAAQFPEIARALHVKLTQPDVSDFFMGVVKDTIDFRRNNNVQRNDFMTLLMKVMKEQVENGEAGGDPKDQLTMDDIAAQAFVFFLAGFETSSTAMSFCLYELALNQELQEKARQNIAEVLKNYDTISYEAVHEMKYIEMCINESLRKYPPATTLTRRVEKDYRVAGTDQVLEKGIMVAVPVYALHHDPQHFPNPEQFDPERFTAEQSEKRHPFAFLPFGEGPLYWIRQRLAYWEKRGVPYVPPSFPHGNLGGFGKKLHMSAILQNCYKQLKSSGQPFGGIHFFINPVALLINPDLIKTVLVKDFPYFHDRNLYYNERDDPLSHHLVAMEGTRWKNLRAKLTPTFTSGKMKLMFSTVTAVAEEFDRCMMNEIKTSPVVEMKDLLARFTTDIIGSVAFGLECNSLKDPEAKFRAMGRKVFQLSPYRALKIFLSAQFPMIARTLRVKLTQPDVAEFFMGAVKDTVEFRQTNNVQRNDFMMLLIKMLKEQMEQDGTVGDLKDRITIEDVAAQAFVFFLAGFETSSTAMSFCLYELALNQELQDKARQNITDVRKQHNSITYEAVHEMKYIEMCINESMRKYPPITTLTRRVEKDYRVPDTDKVLQEGIMAAIPVYALHHDPEHFPNPEQFDPDRFTAEQEAKRHPFVYLPFGEGPRICIGLRFGMMQARIGLVYLLKHFRFTLAKDRMSVPLKITPSSTILTIDGGLWLNVEQL</sequence>
<organism evidence="14 15">
    <name type="scientific">Anopheles melas</name>
    <dbReference type="NCBI Taxonomy" id="34690"/>
    <lineage>
        <taxon>Eukaryota</taxon>
        <taxon>Metazoa</taxon>
        <taxon>Ecdysozoa</taxon>
        <taxon>Arthropoda</taxon>
        <taxon>Hexapoda</taxon>
        <taxon>Insecta</taxon>
        <taxon>Pterygota</taxon>
        <taxon>Neoptera</taxon>
        <taxon>Endopterygota</taxon>
        <taxon>Diptera</taxon>
        <taxon>Nematocera</taxon>
        <taxon>Culicoidea</taxon>
        <taxon>Culicidae</taxon>
        <taxon>Anophelinae</taxon>
        <taxon>Anopheles</taxon>
    </lineage>
</organism>
<dbReference type="SUPFAM" id="SSF48264">
    <property type="entry name" value="Cytochrome P450"/>
    <property type="match status" value="2"/>
</dbReference>
<evidence type="ECO:0000313" key="14">
    <source>
        <dbReference type="EnsemblMetazoa" id="AMEC008026-PA"/>
    </source>
</evidence>
<dbReference type="FunFam" id="1.10.630.10:FF:000042">
    <property type="entry name" value="Cytochrome P450"/>
    <property type="match status" value="2"/>
</dbReference>
<keyword evidence="15" id="KW-1185">Reference proteome</keyword>
<evidence type="ECO:0000256" key="5">
    <source>
        <dbReference type="ARBA" id="ARBA00022617"/>
    </source>
</evidence>
<evidence type="ECO:0000256" key="8">
    <source>
        <dbReference type="ARBA" id="ARBA00022848"/>
    </source>
</evidence>
<dbReference type="PANTHER" id="PTHR24292:SF103">
    <property type="entry name" value="CYTOCHROME P450 6BS1"/>
    <property type="match status" value="1"/>
</dbReference>
<evidence type="ECO:0000256" key="3">
    <source>
        <dbReference type="ARBA" id="ARBA00004406"/>
    </source>
</evidence>
<dbReference type="InterPro" id="IPR050476">
    <property type="entry name" value="Insect_CytP450_Detox"/>
</dbReference>
<protein>
    <recommendedName>
        <fullName evidence="16">Cytochrome P450</fullName>
    </recommendedName>
</protein>
<dbReference type="AlphaFoldDB" id="A0A182TTG4"/>
<evidence type="ECO:0000256" key="1">
    <source>
        <dbReference type="ARBA" id="ARBA00001971"/>
    </source>
</evidence>
<keyword evidence="6 13" id="KW-0479">Metal-binding</keyword>
<proteinExistence type="inferred from homology"/>
<evidence type="ECO:0000256" key="7">
    <source>
        <dbReference type="ARBA" id="ARBA00022824"/>
    </source>
</evidence>
<dbReference type="InterPro" id="IPR036396">
    <property type="entry name" value="Cyt_P450_sf"/>
</dbReference>
<dbReference type="EnsemblMetazoa" id="AMEC008026-RA">
    <property type="protein sequence ID" value="AMEC008026-PA"/>
    <property type="gene ID" value="AMEC008026"/>
</dbReference>
<comment type="similarity">
    <text evidence="4">Belongs to the cytochrome P450 family.</text>
</comment>
<evidence type="ECO:0008006" key="16">
    <source>
        <dbReference type="Google" id="ProtNLM"/>
    </source>
</evidence>
<evidence type="ECO:0000256" key="9">
    <source>
        <dbReference type="ARBA" id="ARBA00023002"/>
    </source>
</evidence>
<keyword evidence="9" id="KW-0560">Oxidoreductase</keyword>
<dbReference type="Pfam" id="PF00067">
    <property type="entry name" value="p450"/>
    <property type="match status" value="2"/>
</dbReference>
<keyword evidence="10 13" id="KW-0408">Iron</keyword>
<accession>A0A182TTG4</accession>
<dbReference type="CDD" id="cd11056">
    <property type="entry name" value="CYP6-like"/>
    <property type="match status" value="2"/>
</dbReference>
<evidence type="ECO:0000256" key="11">
    <source>
        <dbReference type="ARBA" id="ARBA00023033"/>
    </source>
</evidence>
<keyword evidence="7" id="KW-0256">Endoplasmic reticulum</keyword>
<feature type="binding site" description="axial binding residue" evidence="13">
    <location>
        <position position="825"/>
    </location>
    <ligand>
        <name>heme</name>
        <dbReference type="ChEBI" id="CHEBI:30413"/>
    </ligand>
    <ligandPart>
        <name>Fe</name>
        <dbReference type="ChEBI" id="CHEBI:18248"/>
    </ligandPart>
</feature>
<keyword evidence="11" id="KW-0503">Monooxygenase</keyword>
<name>A0A182TTG4_9DIPT</name>
<reference evidence="15" key="1">
    <citation type="submission" date="2014-01" db="EMBL/GenBank/DDBJ databases">
        <title>The Genome Sequence of Anopheles melas CM1001059_A (V2).</title>
        <authorList>
            <consortium name="The Broad Institute Genomics Platform"/>
            <person name="Neafsey D.E."/>
            <person name="Besansky N."/>
            <person name="Howell P."/>
            <person name="Walton C."/>
            <person name="Young S.K."/>
            <person name="Zeng Q."/>
            <person name="Gargeya S."/>
            <person name="Fitzgerald M."/>
            <person name="Haas B."/>
            <person name="Abouelleil A."/>
            <person name="Allen A.W."/>
            <person name="Alvarado L."/>
            <person name="Arachchi H.M."/>
            <person name="Berlin A.M."/>
            <person name="Chapman S.B."/>
            <person name="Gainer-Dewar J."/>
            <person name="Goldberg J."/>
            <person name="Griggs A."/>
            <person name="Gujja S."/>
            <person name="Hansen M."/>
            <person name="Howarth C."/>
            <person name="Imamovic A."/>
            <person name="Ireland A."/>
            <person name="Larimer J."/>
            <person name="McCowan C."/>
            <person name="Murphy C."/>
            <person name="Pearson M."/>
            <person name="Poon T.W."/>
            <person name="Priest M."/>
            <person name="Roberts A."/>
            <person name="Saif S."/>
            <person name="Shea T."/>
            <person name="Sisk P."/>
            <person name="Sykes S."/>
            <person name="Wortman J."/>
            <person name="Nusbaum C."/>
            <person name="Birren B."/>
        </authorList>
    </citation>
    <scope>NUCLEOTIDE SEQUENCE [LARGE SCALE GENOMIC DNA]</scope>
    <source>
        <strain evidence="15">CM1001059</strain>
    </source>
</reference>
<dbReference type="GO" id="GO:0016705">
    <property type="term" value="F:oxidoreductase activity, acting on paired donors, with incorporation or reduction of molecular oxygen"/>
    <property type="evidence" value="ECO:0007669"/>
    <property type="project" value="InterPro"/>
</dbReference>
<dbReference type="GO" id="GO:0005506">
    <property type="term" value="F:iron ion binding"/>
    <property type="evidence" value="ECO:0007669"/>
    <property type="project" value="InterPro"/>
</dbReference>
<dbReference type="InterPro" id="IPR017972">
    <property type="entry name" value="Cyt_P450_CS"/>
</dbReference>
<comment type="subcellular location">
    <subcellularLocation>
        <location evidence="3">Endoplasmic reticulum membrane</location>
        <topology evidence="3">Peripheral membrane protein</topology>
    </subcellularLocation>
    <subcellularLocation>
        <location evidence="2">Microsome membrane</location>
        <topology evidence="2">Peripheral membrane protein</topology>
    </subcellularLocation>
</comment>
<dbReference type="GO" id="GO:0005789">
    <property type="term" value="C:endoplasmic reticulum membrane"/>
    <property type="evidence" value="ECO:0007669"/>
    <property type="project" value="UniProtKB-SubCell"/>
</dbReference>
<evidence type="ECO:0000256" key="6">
    <source>
        <dbReference type="ARBA" id="ARBA00022723"/>
    </source>
</evidence>
<dbReference type="STRING" id="34690.A0A182TTG4"/>